<organism evidence="4 5">
    <name type="scientific">Malassezia vespertilionis</name>
    <dbReference type="NCBI Taxonomy" id="2020962"/>
    <lineage>
        <taxon>Eukaryota</taxon>
        <taxon>Fungi</taxon>
        <taxon>Dikarya</taxon>
        <taxon>Basidiomycota</taxon>
        <taxon>Ustilaginomycotina</taxon>
        <taxon>Malasseziomycetes</taxon>
        <taxon>Malasseziales</taxon>
        <taxon>Malasseziaceae</taxon>
        <taxon>Malassezia</taxon>
    </lineage>
</organism>
<dbReference type="Gene3D" id="3.40.630.30">
    <property type="match status" value="1"/>
</dbReference>
<dbReference type="PANTHER" id="PTHR12875:SF0">
    <property type="entry name" value="GOLGI TO ER TRAFFIC PROTEIN 4 HOMOLOG"/>
    <property type="match status" value="1"/>
</dbReference>
<dbReference type="Proteomes" id="UP000232875">
    <property type="component" value="Unassembled WGS sequence"/>
</dbReference>
<dbReference type="CDD" id="cd04301">
    <property type="entry name" value="NAT_SF"/>
    <property type="match status" value="1"/>
</dbReference>
<reference evidence="4 5" key="1">
    <citation type="submission" date="2017-10" db="EMBL/GenBank/DDBJ databases">
        <title>A novel species of cold-tolerant Malassezia isolated from bats.</title>
        <authorList>
            <person name="Lorch J.M."/>
            <person name="Palmer J.M."/>
            <person name="Vanderwolf K.J."/>
            <person name="Schmidt K.Z."/>
            <person name="Verant M.L."/>
            <person name="Weller T.J."/>
            <person name="Blehert D.S."/>
        </authorList>
    </citation>
    <scope>NUCLEOTIDE SEQUENCE [LARGE SCALE GENOMIC DNA]</scope>
    <source>
        <strain evidence="4 5">NWHC:44797-103</strain>
    </source>
</reference>
<comment type="similarity">
    <text evidence="1">Belongs to the GET4 family.</text>
</comment>
<protein>
    <recommendedName>
        <fullName evidence="3">N-acetyltransferase domain-containing protein</fullName>
    </recommendedName>
</protein>
<dbReference type="InterPro" id="IPR001163">
    <property type="entry name" value="Sm_dom_euk/arc"/>
</dbReference>
<dbReference type="EMBL" id="KZ454990">
    <property type="protein sequence ID" value="PKI83936.1"/>
    <property type="molecule type" value="Genomic_DNA"/>
</dbReference>
<dbReference type="SUPFAM" id="SSF55729">
    <property type="entry name" value="Acyl-CoA N-acyltransferases (Nat)"/>
    <property type="match status" value="1"/>
</dbReference>
<gene>
    <name evidence="4" type="ORF">MVES_001870</name>
</gene>
<accession>A0A2N1JBM3</accession>
<dbReference type="GO" id="GO:0005829">
    <property type="term" value="C:cytosol"/>
    <property type="evidence" value="ECO:0007669"/>
    <property type="project" value="TreeGrafter"/>
</dbReference>
<evidence type="ECO:0000259" key="3">
    <source>
        <dbReference type="PROSITE" id="PS51186"/>
    </source>
</evidence>
<evidence type="ECO:0000256" key="1">
    <source>
        <dbReference type="ARBA" id="ARBA00005351"/>
    </source>
</evidence>
<name>A0A2N1JBM3_9BASI</name>
<dbReference type="GO" id="GO:0016747">
    <property type="term" value="F:acyltransferase activity, transferring groups other than amino-acyl groups"/>
    <property type="evidence" value="ECO:0007669"/>
    <property type="project" value="InterPro"/>
</dbReference>
<dbReference type="Pfam" id="PF01423">
    <property type="entry name" value="LSM"/>
    <property type="match status" value="1"/>
</dbReference>
<dbReference type="GO" id="GO:0032991">
    <property type="term" value="C:protein-containing complex"/>
    <property type="evidence" value="ECO:0007669"/>
    <property type="project" value="UniProtKB-ARBA"/>
</dbReference>
<dbReference type="OrthoDB" id="10252405at2759"/>
<dbReference type="InterPro" id="IPR016181">
    <property type="entry name" value="Acyl_CoA_acyltransferase"/>
</dbReference>
<dbReference type="InterPro" id="IPR011990">
    <property type="entry name" value="TPR-like_helical_dom_sf"/>
</dbReference>
<dbReference type="InterPro" id="IPR010920">
    <property type="entry name" value="LSM_dom_sf"/>
</dbReference>
<evidence type="ECO:0000313" key="4">
    <source>
        <dbReference type="EMBL" id="PKI83936.1"/>
    </source>
</evidence>
<dbReference type="STRING" id="2020962.A0A2N1JBM3"/>
<feature type="compositionally biased region" description="Acidic residues" evidence="2">
    <location>
        <begin position="564"/>
        <end position="574"/>
    </location>
</feature>
<sequence length="574" mass="62776">MAKVSQPELKRFLDRHISVNIQGGRKVQGTLRGYDLFLNLVVDNAVECLLVDKNQDSWESGPNCGTVIQGLAEYEKAPEQVQATEESIVHSIFEKKFAHALIAECEDSEIKLHPIGFAVYYYAYSTWTSRPTLFLEDLFVLPEYRNLGVGKRLFKHLGDIAHKEDCARVEWNVLTWNATLSAMGGTIGAVDTSAIPGGNGGYELHQKLRTKTVRLLKKQKYDEAIATLYEGSIKLLEMNEQGSGCDLAVYLLEVYDQANIKNDSASLDRIVSILGKTTAEFWRKKVISAAVKWTCAAQGDALGDAKLRLYIAELLAKDKLYYDAEAQFIAACAQSAEGVGAFAAMMKAWNEEYSSAMAKSDPHSPPESSVERVLAGTFAMRGWIPLLVAKAAENAYLFLRTFVTLVTERNPSLLLSVKPNPKEYQSSAPVSTCKGEMYVTGNPVLNFGQNAVLLACDASQQTGGVPDQLKGAWQQLTRQFMQENNAAVGGYIFEFLSKISSTYFGLAPARPQVDMLSNMMSSIMGGGGASSDGAKQAQPASIKQLPKPADTSSFKPLEAGGQSEADELLDDEMD</sequence>
<dbReference type="PANTHER" id="PTHR12875">
    <property type="entry name" value="GOLGI TO ER TRAFFIC PROTEIN 4 HOMOLOG"/>
    <property type="match status" value="1"/>
</dbReference>
<dbReference type="AlphaFoldDB" id="A0A2N1JBM3"/>
<dbReference type="InterPro" id="IPR007317">
    <property type="entry name" value="GET4"/>
</dbReference>
<proteinExistence type="inferred from homology"/>
<dbReference type="SMART" id="SM00651">
    <property type="entry name" value="Sm"/>
    <property type="match status" value="1"/>
</dbReference>
<dbReference type="Gene3D" id="2.30.30.100">
    <property type="match status" value="1"/>
</dbReference>
<evidence type="ECO:0000313" key="5">
    <source>
        <dbReference type="Proteomes" id="UP000232875"/>
    </source>
</evidence>
<keyword evidence="5" id="KW-1185">Reference proteome</keyword>
<dbReference type="GO" id="GO:0045048">
    <property type="term" value="P:protein insertion into ER membrane"/>
    <property type="evidence" value="ECO:0007669"/>
    <property type="project" value="InterPro"/>
</dbReference>
<dbReference type="Gene3D" id="1.25.40.10">
    <property type="entry name" value="Tetratricopeptide repeat domain"/>
    <property type="match status" value="1"/>
</dbReference>
<dbReference type="PROSITE" id="PS51186">
    <property type="entry name" value="GNAT"/>
    <property type="match status" value="1"/>
</dbReference>
<feature type="region of interest" description="Disordered" evidence="2">
    <location>
        <begin position="526"/>
        <end position="574"/>
    </location>
</feature>
<dbReference type="SUPFAM" id="SSF50182">
    <property type="entry name" value="Sm-like ribonucleoproteins"/>
    <property type="match status" value="1"/>
</dbReference>
<feature type="domain" description="N-acetyltransferase" evidence="3">
    <location>
        <begin position="72"/>
        <end position="209"/>
    </location>
</feature>
<evidence type="ECO:0000256" key="2">
    <source>
        <dbReference type="SAM" id="MobiDB-lite"/>
    </source>
</evidence>
<dbReference type="Pfam" id="PF00583">
    <property type="entry name" value="Acetyltransf_1"/>
    <property type="match status" value="1"/>
</dbReference>
<dbReference type="InterPro" id="IPR000182">
    <property type="entry name" value="GNAT_dom"/>
</dbReference>
<dbReference type="Pfam" id="PF04190">
    <property type="entry name" value="GET4"/>
    <property type="match status" value="1"/>
</dbReference>